<name>A0A8I1B015_BURCE</name>
<evidence type="ECO:0000313" key="2">
    <source>
        <dbReference type="EMBL" id="MBH9698849.1"/>
    </source>
</evidence>
<proteinExistence type="predicted"/>
<reference evidence="2" key="1">
    <citation type="submission" date="2020-12" db="EMBL/GenBank/DDBJ databases">
        <title>Burkholderia cepacia complex in Mexico.</title>
        <authorList>
            <person name="Estrada P."/>
        </authorList>
    </citation>
    <scope>NUCLEOTIDE SEQUENCE</scope>
    <source>
        <strain evidence="2">871</strain>
    </source>
</reference>
<dbReference type="RefSeq" id="WP_155648210.1">
    <property type="nucleotide sequence ID" value="NZ_CADDZZ010000015.1"/>
</dbReference>
<feature type="compositionally biased region" description="Basic and acidic residues" evidence="1">
    <location>
        <begin position="63"/>
        <end position="99"/>
    </location>
</feature>
<sequence length="111" mass="12592">MLEIFKSCPGSLLTFDVGWPRIEAGRDDGSIMEKHGPPRCVLPHFSALARRAALCVPRRPRESGARVRFRTDRRTAHPDDENRRTARNDRVRAARRAEGITRGQHHGMALL</sequence>
<accession>A0A8I1B015</accession>
<organism evidence="2 3">
    <name type="scientific">Burkholderia cepacia</name>
    <name type="common">Pseudomonas cepacia</name>
    <dbReference type="NCBI Taxonomy" id="292"/>
    <lineage>
        <taxon>Bacteria</taxon>
        <taxon>Pseudomonadati</taxon>
        <taxon>Pseudomonadota</taxon>
        <taxon>Betaproteobacteria</taxon>
        <taxon>Burkholderiales</taxon>
        <taxon>Burkholderiaceae</taxon>
        <taxon>Burkholderia</taxon>
        <taxon>Burkholderia cepacia complex</taxon>
    </lineage>
</organism>
<dbReference type="AlphaFoldDB" id="A0A8I1B015"/>
<evidence type="ECO:0000313" key="3">
    <source>
        <dbReference type="Proteomes" id="UP000645612"/>
    </source>
</evidence>
<dbReference type="EMBL" id="JAEDXG010000019">
    <property type="protein sequence ID" value="MBH9698849.1"/>
    <property type="molecule type" value="Genomic_DNA"/>
</dbReference>
<feature type="region of interest" description="Disordered" evidence="1">
    <location>
        <begin position="63"/>
        <end position="111"/>
    </location>
</feature>
<protein>
    <submittedName>
        <fullName evidence="2">Uncharacterized protein</fullName>
    </submittedName>
</protein>
<evidence type="ECO:0000256" key="1">
    <source>
        <dbReference type="SAM" id="MobiDB-lite"/>
    </source>
</evidence>
<gene>
    <name evidence="2" type="ORF">JAO13_20635</name>
</gene>
<comment type="caution">
    <text evidence="2">The sequence shown here is derived from an EMBL/GenBank/DDBJ whole genome shotgun (WGS) entry which is preliminary data.</text>
</comment>
<dbReference type="Proteomes" id="UP000645612">
    <property type="component" value="Unassembled WGS sequence"/>
</dbReference>